<protein>
    <submittedName>
        <fullName evidence="10">Transcription factor MYB61</fullName>
    </submittedName>
</protein>
<keyword evidence="4" id="KW-0238">DNA-binding</keyword>
<dbReference type="CDD" id="cd00167">
    <property type="entry name" value="SANT"/>
    <property type="match status" value="2"/>
</dbReference>
<accession>A0AAV6N9N6</accession>
<keyword evidence="6" id="KW-0804">Transcription</keyword>
<evidence type="ECO:0000256" key="7">
    <source>
        <dbReference type="ARBA" id="ARBA00023242"/>
    </source>
</evidence>
<evidence type="ECO:0000256" key="5">
    <source>
        <dbReference type="ARBA" id="ARBA00023159"/>
    </source>
</evidence>
<dbReference type="PROSITE" id="PS50090">
    <property type="entry name" value="MYB_LIKE"/>
    <property type="match status" value="2"/>
</dbReference>
<organism evidence="10 11">
    <name type="scientific">Cucurbita argyrosperma subsp. sororia</name>
    <dbReference type="NCBI Taxonomy" id="37648"/>
    <lineage>
        <taxon>Eukaryota</taxon>
        <taxon>Viridiplantae</taxon>
        <taxon>Streptophyta</taxon>
        <taxon>Embryophyta</taxon>
        <taxon>Tracheophyta</taxon>
        <taxon>Spermatophyta</taxon>
        <taxon>Magnoliopsida</taxon>
        <taxon>eudicotyledons</taxon>
        <taxon>Gunneridae</taxon>
        <taxon>Pentapetalae</taxon>
        <taxon>rosids</taxon>
        <taxon>fabids</taxon>
        <taxon>Cucurbitales</taxon>
        <taxon>Cucurbitaceae</taxon>
        <taxon>Cucurbiteae</taxon>
        <taxon>Cucurbita</taxon>
    </lineage>
</organism>
<evidence type="ECO:0000256" key="3">
    <source>
        <dbReference type="ARBA" id="ARBA00023015"/>
    </source>
</evidence>
<dbReference type="Proteomes" id="UP000685013">
    <property type="component" value="Chromosome 7"/>
</dbReference>
<evidence type="ECO:0000313" key="11">
    <source>
        <dbReference type="Proteomes" id="UP000685013"/>
    </source>
</evidence>
<dbReference type="GO" id="GO:0045893">
    <property type="term" value="P:positive regulation of DNA-templated transcription"/>
    <property type="evidence" value="ECO:0007669"/>
    <property type="project" value="UniProtKB-ARBA"/>
</dbReference>
<dbReference type="Pfam" id="PF00249">
    <property type="entry name" value="Myb_DNA-binding"/>
    <property type="match status" value="2"/>
</dbReference>
<keyword evidence="2" id="KW-0677">Repeat</keyword>
<dbReference type="SMART" id="SM00717">
    <property type="entry name" value="SANT"/>
    <property type="match status" value="2"/>
</dbReference>
<comment type="subcellular location">
    <subcellularLocation>
        <location evidence="1">Nucleus</location>
    </subcellularLocation>
</comment>
<evidence type="ECO:0000256" key="6">
    <source>
        <dbReference type="ARBA" id="ARBA00023163"/>
    </source>
</evidence>
<dbReference type="PROSITE" id="PS51294">
    <property type="entry name" value="HTH_MYB"/>
    <property type="match status" value="2"/>
</dbReference>
<evidence type="ECO:0000259" key="8">
    <source>
        <dbReference type="PROSITE" id="PS50090"/>
    </source>
</evidence>
<comment type="caution">
    <text evidence="10">The sequence shown here is derived from an EMBL/GenBank/DDBJ whole genome shotgun (WGS) entry which is preliminary data.</text>
</comment>
<evidence type="ECO:0000256" key="1">
    <source>
        <dbReference type="ARBA" id="ARBA00004123"/>
    </source>
</evidence>
<dbReference type="FunFam" id="1.10.10.60:FF:000140">
    <property type="entry name" value="Myb transcription factor"/>
    <property type="match status" value="1"/>
</dbReference>
<dbReference type="InterPro" id="IPR051953">
    <property type="entry name" value="Plant_SW-associated_TFs"/>
</dbReference>
<proteinExistence type="predicted"/>
<feature type="domain" description="HTH myb-type" evidence="9">
    <location>
        <begin position="63"/>
        <end position="117"/>
    </location>
</feature>
<keyword evidence="11" id="KW-1185">Reference proteome</keyword>
<keyword evidence="5" id="KW-0010">Activator</keyword>
<gene>
    <name evidence="10" type="primary">MYB61</name>
    <name evidence="10" type="ORF">SDJN03_10927</name>
</gene>
<feature type="non-terminal residue" evidence="10">
    <location>
        <position position="1"/>
    </location>
</feature>
<dbReference type="InterPro" id="IPR017930">
    <property type="entry name" value="Myb_dom"/>
</dbReference>
<evidence type="ECO:0000313" key="10">
    <source>
        <dbReference type="EMBL" id="KAG6594374.1"/>
    </source>
</evidence>
<dbReference type="PANTHER" id="PTHR47997:SF76">
    <property type="entry name" value="OS07G0497500 PROTEIN"/>
    <property type="match status" value="1"/>
</dbReference>
<keyword evidence="7" id="KW-0539">Nucleus</keyword>
<feature type="domain" description="Myb-like" evidence="8">
    <location>
        <begin position="63"/>
        <end position="113"/>
    </location>
</feature>
<dbReference type="PANTHER" id="PTHR47997">
    <property type="entry name" value="MYB DOMAIN PROTEIN 55"/>
    <property type="match status" value="1"/>
</dbReference>
<dbReference type="EMBL" id="JAGKQH010000007">
    <property type="protein sequence ID" value="KAG6594374.1"/>
    <property type="molecule type" value="Genomic_DNA"/>
</dbReference>
<dbReference type="AlphaFoldDB" id="A0AAV6N9N6"/>
<evidence type="ECO:0000256" key="2">
    <source>
        <dbReference type="ARBA" id="ARBA00022737"/>
    </source>
</evidence>
<dbReference type="FunFam" id="1.10.10.60:FF:000077">
    <property type="entry name" value="MYB transcription factor"/>
    <property type="match status" value="1"/>
</dbReference>
<sequence length="331" mass="37106">MGHHSCCTKVKVKRGLWSPEEDEKLIKCIRKIEGQACWSRVPKMAGLDRCGKSCRLRWINYLRPDLKRGCFSAEEERTIIDVHRILGNRWAQIAKHLPGRTDNEIKNFWNSSIKKKLLALGLDPNTHNLLPARHQQQQQHDVAAAAAANNNNNNNNNNMNAFNDHDQIMGDVVNGSYVYNSNNYTWLEQQQQQQQLQTGSSCWGAPTVPGMMNWELFESGCGIVTGSSSNNSLDCDLGMMIERERLRRMWEDEEADVGALIMPLATEEAAGSVVMQSQPQPQPHNNHTTTTATAAAAAAAAAEFKDLDFYFEESAVIPNPNPINFNSNLQI</sequence>
<dbReference type="GO" id="GO:0003677">
    <property type="term" value="F:DNA binding"/>
    <property type="evidence" value="ECO:0007669"/>
    <property type="project" value="UniProtKB-KW"/>
</dbReference>
<evidence type="ECO:0000259" key="9">
    <source>
        <dbReference type="PROSITE" id="PS51294"/>
    </source>
</evidence>
<feature type="domain" description="HTH myb-type" evidence="9">
    <location>
        <begin position="9"/>
        <end position="62"/>
    </location>
</feature>
<dbReference type="GO" id="GO:0005634">
    <property type="term" value="C:nucleus"/>
    <property type="evidence" value="ECO:0007669"/>
    <property type="project" value="UniProtKB-SubCell"/>
</dbReference>
<evidence type="ECO:0000256" key="4">
    <source>
        <dbReference type="ARBA" id="ARBA00023125"/>
    </source>
</evidence>
<feature type="domain" description="Myb-like" evidence="8">
    <location>
        <begin position="9"/>
        <end position="62"/>
    </location>
</feature>
<keyword evidence="3" id="KW-0805">Transcription regulation</keyword>
<dbReference type="InterPro" id="IPR001005">
    <property type="entry name" value="SANT/Myb"/>
</dbReference>
<name>A0AAV6N9N6_9ROSI</name>
<reference evidence="10 11" key="1">
    <citation type="journal article" date="2021" name="Hortic Res">
        <title>The domestication of Cucurbita argyrosperma as revealed by the genome of its wild relative.</title>
        <authorList>
            <person name="Barrera-Redondo J."/>
            <person name="Sanchez-de la Vega G."/>
            <person name="Aguirre-Liguori J.A."/>
            <person name="Castellanos-Morales G."/>
            <person name="Gutierrez-Guerrero Y.T."/>
            <person name="Aguirre-Dugua X."/>
            <person name="Aguirre-Planter E."/>
            <person name="Tenaillon M.I."/>
            <person name="Lira-Saade R."/>
            <person name="Eguiarte L.E."/>
        </authorList>
    </citation>
    <scope>NUCLEOTIDE SEQUENCE [LARGE SCALE GENOMIC DNA]</scope>
    <source>
        <strain evidence="10">JBR-2021</strain>
    </source>
</reference>